<organism evidence="1 2">
    <name type="scientific">Beggiatoa alba B18LD</name>
    <dbReference type="NCBI Taxonomy" id="395493"/>
    <lineage>
        <taxon>Bacteria</taxon>
        <taxon>Pseudomonadati</taxon>
        <taxon>Pseudomonadota</taxon>
        <taxon>Gammaproteobacteria</taxon>
        <taxon>Thiotrichales</taxon>
        <taxon>Thiotrichaceae</taxon>
        <taxon>Beggiatoa</taxon>
    </lineage>
</organism>
<protein>
    <submittedName>
        <fullName evidence="1">Uncharacterized protein</fullName>
    </submittedName>
</protein>
<sequence>MMIEAVVDEQGVLIAHLPPYLKGKKILLSVRPLLETESNVITILDVFTEADKLDIPRYTQTEILESLQMIKGQ</sequence>
<dbReference type="AlphaFoldDB" id="I3CKM7"/>
<dbReference type="HOGENOM" id="CLU_2697135_0_0_6"/>
<keyword evidence="2" id="KW-1185">Reference proteome</keyword>
<dbReference type="STRING" id="395493.BegalDRAFT_3352"/>
<evidence type="ECO:0000313" key="1">
    <source>
        <dbReference type="EMBL" id="EIJ44170.1"/>
    </source>
</evidence>
<accession>I3CKM7</accession>
<dbReference type="EMBL" id="JH600070">
    <property type="protein sequence ID" value="EIJ44170.1"/>
    <property type="molecule type" value="Genomic_DNA"/>
</dbReference>
<proteinExistence type="predicted"/>
<dbReference type="RefSeq" id="WP_002692000.1">
    <property type="nucleotide sequence ID" value="NZ_JH600070.1"/>
</dbReference>
<gene>
    <name evidence="1" type="ORF">BegalDRAFT_3352</name>
</gene>
<evidence type="ECO:0000313" key="2">
    <source>
        <dbReference type="Proteomes" id="UP000005744"/>
    </source>
</evidence>
<dbReference type="Proteomes" id="UP000005744">
    <property type="component" value="Unassembled WGS sequence"/>
</dbReference>
<reference evidence="1 2" key="1">
    <citation type="submission" date="2011-11" db="EMBL/GenBank/DDBJ databases">
        <title>Improved High-Quality Draft sequence of Beggiatoa alba B18lD.</title>
        <authorList>
            <consortium name="US DOE Joint Genome Institute"/>
            <person name="Lucas S."/>
            <person name="Han J."/>
            <person name="Lapidus A."/>
            <person name="Cheng J.-F."/>
            <person name="Goodwin L."/>
            <person name="Pitluck S."/>
            <person name="Peters L."/>
            <person name="Mikhailova N."/>
            <person name="Held B."/>
            <person name="Detter J.C."/>
            <person name="Han C."/>
            <person name="Tapia R."/>
            <person name="Land M."/>
            <person name="Hauser L."/>
            <person name="Kyrpides N."/>
            <person name="Ivanova N."/>
            <person name="Pagani I."/>
            <person name="Samuel K."/>
            <person name="Teske A."/>
            <person name="Mueller J."/>
            <person name="Woyke T."/>
        </authorList>
    </citation>
    <scope>NUCLEOTIDE SEQUENCE [LARGE SCALE GENOMIC DNA]</scope>
    <source>
        <strain evidence="1 2">B18LD</strain>
    </source>
</reference>
<name>I3CKM7_9GAMM</name>